<evidence type="ECO:0000256" key="3">
    <source>
        <dbReference type="ARBA" id="ARBA00023002"/>
    </source>
</evidence>
<keyword evidence="3" id="KW-0560">Oxidoreductase</keyword>
<dbReference type="AlphaFoldDB" id="A0A8J6BFX6"/>
<evidence type="ECO:0000259" key="7">
    <source>
        <dbReference type="Pfam" id="PF02525"/>
    </source>
</evidence>
<evidence type="ECO:0000256" key="1">
    <source>
        <dbReference type="ARBA" id="ARBA00022630"/>
    </source>
</evidence>
<accession>A0A8J6BFX6</accession>
<dbReference type="Gene3D" id="3.40.50.360">
    <property type="match status" value="1"/>
</dbReference>
<evidence type="ECO:0000256" key="5">
    <source>
        <dbReference type="ARBA" id="ARBA00024061"/>
    </source>
</evidence>
<evidence type="ECO:0000313" key="11">
    <source>
        <dbReference type="Proteomes" id="UP000717585"/>
    </source>
</evidence>
<keyword evidence="4" id="KW-0520">NAD</keyword>
<dbReference type="GO" id="GO:0010181">
    <property type="term" value="F:FMN binding"/>
    <property type="evidence" value="ECO:0007669"/>
    <property type="project" value="InterPro"/>
</dbReference>
<evidence type="ECO:0000313" key="9">
    <source>
        <dbReference type="EMBL" id="KAG9396660.1"/>
    </source>
</evidence>
<dbReference type="EMBL" id="JAHDYR010000005">
    <property type="protein sequence ID" value="KAG9396660.1"/>
    <property type="molecule type" value="Genomic_DNA"/>
</dbReference>
<reference evidence="8" key="1">
    <citation type="submission" date="2021-05" db="EMBL/GenBank/DDBJ databases">
        <title>A free-living protist that lacks canonical eukaryotic 1 DNA replication and segregation systems.</title>
        <authorList>
            <person name="Salas-Leiva D.E."/>
            <person name="Tromer E.C."/>
            <person name="Curtis B.A."/>
            <person name="Jerlstrom-Hultqvist J."/>
            <person name="Kolisko M."/>
            <person name="Yi Z."/>
            <person name="Salas-Leiva J.S."/>
            <person name="Gallot-Lavallee L."/>
            <person name="Kops G.J.P.L."/>
            <person name="Archibald J.M."/>
            <person name="Simpson A.G.B."/>
            <person name="Roger A.J."/>
        </authorList>
    </citation>
    <scope>NUCLEOTIDE SEQUENCE</scope>
    <source>
        <strain evidence="8">BICM</strain>
    </source>
</reference>
<dbReference type="EC" id="1.7.1.17" evidence="5"/>
<dbReference type="OrthoDB" id="26889at2759"/>
<evidence type="ECO:0000313" key="10">
    <source>
        <dbReference type="EMBL" id="KAG9396674.1"/>
    </source>
</evidence>
<dbReference type="HAMAP" id="MF_01216">
    <property type="entry name" value="Azoreductase_type1"/>
    <property type="match status" value="1"/>
</dbReference>
<evidence type="ECO:0000256" key="4">
    <source>
        <dbReference type="ARBA" id="ARBA00023027"/>
    </source>
</evidence>
<gene>
    <name evidence="8" type="ORF">J8273_1675</name>
    <name evidence="9" type="ORF">J8273_1678</name>
    <name evidence="10" type="ORF">J8273_1692</name>
</gene>
<dbReference type="SUPFAM" id="SSF52218">
    <property type="entry name" value="Flavoproteins"/>
    <property type="match status" value="1"/>
</dbReference>
<organism evidence="8 11">
    <name type="scientific">Carpediemonas membranifera</name>
    <dbReference type="NCBI Taxonomy" id="201153"/>
    <lineage>
        <taxon>Eukaryota</taxon>
        <taxon>Metamonada</taxon>
        <taxon>Carpediemonas-like organisms</taxon>
        <taxon>Carpediemonas</taxon>
    </lineage>
</organism>
<keyword evidence="1" id="KW-0285">Flavoprotein</keyword>
<keyword evidence="2" id="KW-0288">FMN</keyword>
<feature type="domain" description="Flavodoxin-like fold" evidence="7">
    <location>
        <begin position="2"/>
        <end position="184"/>
    </location>
</feature>
<dbReference type="InterPro" id="IPR003680">
    <property type="entry name" value="Flavodoxin_fold"/>
</dbReference>
<comment type="caution">
    <text evidence="8">The sequence shown here is derived from an EMBL/GenBank/DDBJ whole genome shotgun (WGS) entry which is preliminary data.</text>
</comment>
<dbReference type="Pfam" id="PF02525">
    <property type="entry name" value="Flavodoxin_2"/>
    <property type="match status" value="1"/>
</dbReference>
<dbReference type="InterPro" id="IPR050104">
    <property type="entry name" value="FMN-dep_NADH:Q_OxRdtase_AzoR1"/>
</dbReference>
<keyword evidence="11" id="KW-1185">Reference proteome</keyword>
<evidence type="ECO:0000313" key="8">
    <source>
        <dbReference type="EMBL" id="KAG9396657.1"/>
    </source>
</evidence>
<dbReference type="PANTHER" id="PTHR43741:SF2">
    <property type="entry name" value="FMN-DEPENDENT NADH:QUINONE OXIDOREDUCTASE"/>
    <property type="match status" value="1"/>
</dbReference>
<protein>
    <recommendedName>
        <fullName evidence="5">FMN-dependent NADH-azoreductase</fullName>
        <ecNumber evidence="5">1.7.1.17</ecNumber>
    </recommendedName>
</protein>
<dbReference type="GO" id="GO:0016655">
    <property type="term" value="F:oxidoreductase activity, acting on NAD(P)H, quinone or similar compound as acceptor"/>
    <property type="evidence" value="ECO:0007669"/>
    <property type="project" value="InterPro"/>
</dbReference>
<dbReference type="InterPro" id="IPR029039">
    <property type="entry name" value="Flavoprotein-like_sf"/>
</dbReference>
<sequence length="186" mass="20242">MKRILAIKSSILGANSQSSQLIDYLLEGLEADIKVRDLAAEPIPVLDLQTMGALGSSEPNAVRQLSDTLIQEVKDADLVVIAAPMYNFAIPTQLKNWIDLISRAGVTFRYTSSGSEGLIKDTRALVITTRGGQHKDNGTDFEAPYLKTVLGFLGIPAEFVYVEGLAMSKVKEAAIEDARKELLAYK</sequence>
<dbReference type="EMBL" id="JAHDYR010000005">
    <property type="protein sequence ID" value="KAG9396674.1"/>
    <property type="molecule type" value="Genomic_DNA"/>
</dbReference>
<dbReference type="PANTHER" id="PTHR43741">
    <property type="entry name" value="FMN-DEPENDENT NADH-AZOREDUCTASE 1"/>
    <property type="match status" value="1"/>
</dbReference>
<proteinExistence type="inferred from homology"/>
<dbReference type="Proteomes" id="UP000717585">
    <property type="component" value="Unassembled WGS sequence"/>
</dbReference>
<evidence type="ECO:0000256" key="2">
    <source>
        <dbReference type="ARBA" id="ARBA00022643"/>
    </source>
</evidence>
<evidence type="ECO:0000256" key="6">
    <source>
        <dbReference type="ARBA" id="ARBA00048542"/>
    </source>
</evidence>
<comment type="catalytic activity">
    <reaction evidence="6">
        <text>N,N-dimethyl-1,4-phenylenediamine + anthranilate + 2 NAD(+) = 2-(4-dimethylaminophenyl)diazenylbenzoate + 2 NADH + 2 H(+)</text>
        <dbReference type="Rhea" id="RHEA:55872"/>
        <dbReference type="ChEBI" id="CHEBI:15378"/>
        <dbReference type="ChEBI" id="CHEBI:15783"/>
        <dbReference type="ChEBI" id="CHEBI:16567"/>
        <dbReference type="ChEBI" id="CHEBI:57540"/>
        <dbReference type="ChEBI" id="CHEBI:57945"/>
        <dbReference type="ChEBI" id="CHEBI:71579"/>
        <dbReference type="EC" id="1.7.1.17"/>
    </reaction>
    <physiologicalReaction direction="right-to-left" evidence="6">
        <dbReference type="Rhea" id="RHEA:55874"/>
    </physiologicalReaction>
</comment>
<dbReference type="EMBL" id="JAHDYR010000005">
    <property type="protein sequence ID" value="KAG9396657.1"/>
    <property type="molecule type" value="Genomic_DNA"/>
</dbReference>
<dbReference type="InterPro" id="IPR023048">
    <property type="entry name" value="NADH:quinone_OxRdtase_FMN_depd"/>
</dbReference>
<name>A0A8J6BFX6_9EUKA</name>